<feature type="region of interest" description="Disordered" evidence="1">
    <location>
        <begin position="69"/>
        <end position="92"/>
    </location>
</feature>
<gene>
    <name evidence="3" type="ORF">CARUB_v10002590mg</name>
</gene>
<dbReference type="Pfam" id="PF13456">
    <property type="entry name" value="RVT_3"/>
    <property type="match status" value="1"/>
</dbReference>
<dbReference type="InterPro" id="IPR052929">
    <property type="entry name" value="RNase_H-like_EbsB-rel"/>
</dbReference>
<sequence>GSWDDSIYANMFHVLNAKSNYPQRDELPKVVPWLLWRLWKSRNEFIFKGKDFDAQDTVRKALEDAEEWNQRKGQDALKDRQPTLRASNEEKWRPPPRCWVKCNTDVAWNGEDTQSGMGWVLRNCSGEVLWMGAQALRRTRSALEVELEAIRWAVTSMLRLDFQKIIFESDSLVLVNLLNNDENWPAFAPLIQDIKDSLPLLEDFKIVYTPRGCNGVADRVAKESLSFENYDPKLYSLMPNWIQSNVMVDKPSVL</sequence>
<feature type="domain" description="RNase H type-1" evidence="2">
    <location>
        <begin position="103"/>
        <end position="223"/>
    </location>
</feature>
<dbReference type="GO" id="GO:0003676">
    <property type="term" value="F:nucleic acid binding"/>
    <property type="evidence" value="ECO:0007669"/>
    <property type="project" value="InterPro"/>
</dbReference>
<dbReference type="InterPro" id="IPR036397">
    <property type="entry name" value="RNaseH_sf"/>
</dbReference>
<dbReference type="GO" id="GO:0004523">
    <property type="term" value="F:RNA-DNA hybrid ribonuclease activity"/>
    <property type="evidence" value="ECO:0007669"/>
    <property type="project" value="InterPro"/>
</dbReference>
<evidence type="ECO:0000313" key="3">
    <source>
        <dbReference type="EMBL" id="EOA22050.1"/>
    </source>
</evidence>
<dbReference type="CDD" id="cd06222">
    <property type="entry name" value="RNase_H_like"/>
    <property type="match status" value="1"/>
</dbReference>
<dbReference type="InterPro" id="IPR012337">
    <property type="entry name" value="RNaseH-like_sf"/>
</dbReference>
<keyword evidence="4" id="KW-1185">Reference proteome</keyword>
<evidence type="ECO:0000313" key="4">
    <source>
        <dbReference type="Proteomes" id="UP000029121"/>
    </source>
</evidence>
<evidence type="ECO:0000256" key="1">
    <source>
        <dbReference type="SAM" id="MobiDB-lite"/>
    </source>
</evidence>
<protein>
    <recommendedName>
        <fullName evidence="2">RNase H type-1 domain-containing protein</fullName>
    </recommendedName>
</protein>
<dbReference type="SUPFAM" id="SSF53098">
    <property type="entry name" value="Ribonuclease H-like"/>
    <property type="match status" value="1"/>
</dbReference>
<dbReference type="EMBL" id="KB870810">
    <property type="protein sequence ID" value="EOA22050.1"/>
    <property type="molecule type" value="Genomic_DNA"/>
</dbReference>
<evidence type="ECO:0000259" key="2">
    <source>
        <dbReference type="Pfam" id="PF13456"/>
    </source>
</evidence>
<dbReference type="Gene3D" id="3.30.420.10">
    <property type="entry name" value="Ribonuclease H-like superfamily/Ribonuclease H"/>
    <property type="match status" value="1"/>
</dbReference>
<reference evidence="4" key="1">
    <citation type="journal article" date="2013" name="Nat. Genet.">
        <title>The Capsella rubella genome and the genomic consequences of rapid mating system evolution.</title>
        <authorList>
            <person name="Slotte T."/>
            <person name="Hazzouri K.M."/>
            <person name="Agren J.A."/>
            <person name="Koenig D."/>
            <person name="Maumus F."/>
            <person name="Guo Y.L."/>
            <person name="Steige K."/>
            <person name="Platts A.E."/>
            <person name="Escobar J.S."/>
            <person name="Newman L.K."/>
            <person name="Wang W."/>
            <person name="Mandakova T."/>
            <person name="Vello E."/>
            <person name="Smith L.M."/>
            <person name="Henz S.R."/>
            <person name="Steffen J."/>
            <person name="Takuno S."/>
            <person name="Brandvain Y."/>
            <person name="Coop G."/>
            <person name="Andolfatto P."/>
            <person name="Hu T.T."/>
            <person name="Blanchette M."/>
            <person name="Clark R.M."/>
            <person name="Quesneville H."/>
            <person name="Nordborg M."/>
            <person name="Gaut B.S."/>
            <person name="Lysak M.A."/>
            <person name="Jenkins J."/>
            <person name="Grimwood J."/>
            <person name="Chapman J."/>
            <person name="Prochnik S."/>
            <person name="Shu S."/>
            <person name="Rokhsar D."/>
            <person name="Schmutz J."/>
            <person name="Weigel D."/>
            <person name="Wright S.I."/>
        </authorList>
    </citation>
    <scope>NUCLEOTIDE SEQUENCE [LARGE SCALE GENOMIC DNA]</scope>
    <source>
        <strain evidence="4">cv. Monte Gargano</strain>
    </source>
</reference>
<proteinExistence type="predicted"/>
<dbReference type="InterPro" id="IPR002156">
    <property type="entry name" value="RNaseH_domain"/>
</dbReference>
<dbReference type="PANTHER" id="PTHR47074:SF48">
    <property type="entry name" value="POLYNUCLEOTIDYL TRANSFERASE, RIBONUCLEASE H-LIKE SUPERFAMILY PROTEIN"/>
    <property type="match status" value="1"/>
</dbReference>
<dbReference type="Proteomes" id="UP000029121">
    <property type="component" value="Unassembled WGS sequence"/>
</dbReference>
<dbReference type="STRING" id="81985.R0HAP3"/>
<organism evidence="3 4">
    <name type="scientific">Capsella rubella</name>
    <dbReference type="NCBI Taxonomy" id="81985"/>
    <lineage>
        <taxon>Eukaryota</taxon>
        <taxon>Viridiplantae</taxon>
        <taxon>Streptophyta</taxon>
        <taxon>Embryophyta</taxon>
        <taxon>Tracheophyta</taxon>
        <taxon>Spermatophyta</taxon>
        <taxon>Magnoliopsida</taxon>
        <taxon>eudicotyledons</taxon>
        <taxon>Gunneridae</taxon>
        <taxon>Pentapetalae</taxon>
        <taxon>rosids</taxon>
        <taxon>malvids</taxon>
        <taxon>Brassicales</taxon>
        <taxon>Brassicaceae</taxon>
        <taxon>Camelineae</taxon>
        <taxon>Capsella</taxon>
    </lineage>
</organism>
<accession>R0HAP3</accession>
<dbReference type="AlphaFoldDB" id="R0HAP3"/>
<feature type="non-terminal residue" evidence="3">
    <location>
        <position position="1"/>
    </location>
</feature>
<dbReference type="InterPro" id="IPR044730">
    <property type="entry name" value="RNase_H-like_dom_plant"/>
</dbReference>
<name>R0HAP3_9BRAS</name>
<dbReference type="PANTHER" id="PTHR47074">
    <property type="entry name" value="BNAC02G40300D PROTEIN"/>
    <property type="match status" value="1"/>
</dbReference>
<dbReference type="eggNOG" id="KOG1075">
    <property type="taxonomic scope" value="Eukaryota"/>
</dbReference>